<dbReference type="EMBL" id="CP121208">
    <property type="protein sequence ID" value="WFM82712.1"/>
    <property type="molecule type" value="Genomic_DNA"/>
</dbReference>
<reference evidence="1 2" key="1">
    <citation type="submission" date="2023-03" db="EMBL/GenBank/DDBJ databases">
        <title>Complete genome of Arcanobacterium canis strain DSM 25104 isolated in 2010 from a canine otitis externa in Germany.</title>
        <authorList>
            <person name="Borowiak M."/>
            <person name="Kreitlow A."/>
            <person name="Malorny B."/>
            <person name="Laemmler C."/>
            <person name="Prenger-Berninghoff E."/>
            <person name="Ploetz M."/>
            <person name="Abdulmawjood A."/>
        </authorList>
    </citation>
    <scope>NUCLEOTIDE SEQUENCE [LARGE SCALE GENOMIC DNA]</scope>
    <source>
        <strain evidence="1 2">DSM 25104</strain>
    </source>
</reference>
<dbReference type="InterPro" id="IPR016181">
    <property type="entry name" value="Acyl_CoA_acyltransferase"/>
</dbReference>
<gene>
    <name evidence="1" type="ORF">P7079_04705</name>
</gene>
<evidence type="ECO:0008006" key="3">
    <source>
        <dbReference type="Google" id="ProtNLM"/>
    </source>
</evidence>
<evidence type="ECO:0000313" key="2">
    <source>
        <dbReference type="Proteomes" id="UP001215216"/>
    </source>
</evidence>
<name>A0ABY8FWT6_9ACTO</name>
<accession>A0ABY8FWT6</accession>
<keyword evidence="2" id="KW-1185">Reference proteome</keyword>
<dbReference type="SUPFAM" id="SSF55729">
    <property type="entry name" value="Acyl-CoA N-acyltransferases (Nat)"/>
    <property type="match status" value="1"/>
</dbReference>
<dbReference type="RefSeq" id="WP_278012138.1">
    <property type="nucleotide sequence ID" value="NZ_CP121208.1"/>
</dbReference>
<dbReference type="Proteomes" id="UP001215216">
    <property type="component" value="Chromosome"/>
</dbReference>
<evidence type="ECO:0000313" key="1">
    <source>
        <dbReference type="EMBL" id="WFM82712.1"/>
    </source>
</evidence>
<proteinExistence type="predicted"/>
<sequence length="328" mass="36079">MAQWADPVRKGVSFPPPHLGLVWRRARVSDLERMLILAAQATTGENHFRREPVMLARLARMNVLPEFSDVIGGFDAEGVMQAYASVIVNPLNTPIVRAQVEGVISRSWRQKGIGRAVLEWQDGRARELAMRVPGATGIEIDSVSEEENADLRRLLAAGGFAPVESRRFYLADVAQMAVQGRESLAYLHGHGYHVHALREEDLDELHLMNNSDCAKSPFLKPAGDEDWRLLIGTVNAEASIVVDDVDGIAMYGLVEEGRQGSGLVRARGVRPHVSTDVMRHVILAHASFVAARFSQLRVLVADNEPIVDALKLAGFTPDGVLIRYAITL</sequence>
<organism evidence="1 2">
    <name type="scientific">Arcanobacterium canis</name>
    <dbReference type="NCBI Taxonomy" id="999183"/>
    <lineage>
        <taxon>Bacteria</taxon>
        <taxon>Bacillati</taxon>
        <taxon>Actinomycetota</taxon>
        <taxon>Actinomycetes</taxon>
        <taxon>Actinomycetales</taxon>
        <taxon>Actinomycetaceae</taxon>
        <taxon>Arcanobacterium</taxon>
    </lineage>
</organism>
<protein>
    <recommendedName>
        <fullName evidence="3">N-acetyltransferase domain-containing protein</fullName>
    </recommendedName>
</protein>
<dbReference type="Gene3D" id="3.40.630.30">
    <property type="match status" value="1"/>
</dbReference>